<sequence>MTSVAKDNKDAIIAAYNYTVKASLITNDDVEDLITETISDVLLNFEYGTKHMPTIYIGIKVNTKLYNKLVKNKNDATIKLSIYKYNKNSTTQLQKPYIEDNFVYEMNKDTSYNTTLVNETFKGSDSTGQAYKKGYIALIKIQSLNDNKKQIINGIVRNINLSSLIYTYTKHMNMVIEPISNNVNISQLVLPPMDSITKFLEYLDLNYAIYNSGYRYFRDFDKTYLLSCDGNPVSDGTNSINTIIIKIADNVDVEGNINSTQINIEDNSYVITIDSSRVTIDTNTTKEKSYNKIVGVTTDGKVSQYDINIPKNKYSTEKVKIQRVNNENTRSISAQKNTLERTNVMMKIVKTELDGSMLTPNKEYIVKNKTENRKYDGRYLLVSKKEILLKQEGIFISAMSFDLTKVDPVKED</sequence>
<proteinExistence type="predicted"/>
<dbReference type="EMBL" id="BK016080">
    <property type="protein sequence ID" value="DAF93160.1"/>
    <property type="molecule type" value="Genomic_DNA"/>
</dbReference>
<name>A0A8S5UFA4_9CAUD</name>
<organism evidence="1">
    <name type="scientific">Myoviridae sp. ctcyQ27</name>
    <dbReference type="NCBI Taxonomy" id="2825139"/>
    <lineage>
        <taxon>Viruses</taxon>
        <taxon>Duplodnaviria</taxon>
        <taxon>Heunggongvirae</taxon>
        <taxon>Uroviricota</taxon>
        <taxon>Caudoviricetes</taxon>
    </lineage>
</organism>
<protein>
    <submittedName>
        <fullName evidence="1">Uncharacterized protein</fullName>
    </submittedName>
</protein>
<reference evidence="1" key="1">
    <citation type="journal article" date="2021" name="Proc. Natl. Acad. Sci. U.S.A.">
        <title>A Catalog of Tens of Thousands of Viruses from Human Metagenomes Reveals Hidden Associations with Chronic Diseases.</title>
        <authorList>
            <person name="Tisza M.J."/>
            <person name="Buck C.B."/>
        </authorList>
    </citation>
    <scope>NUCLEOTIDE SEQUENCE</scope>
    <source>
        <strain evidence="1">CtcyQ27</strain>
    </source>
</reference>
<accession>A0A8S5UFA4</accession>
<evidence type="ECO:0000313" key="1">
    <source>
        <dbReference type="EMBL" id="DAF93160.1"/>
    </source>
</evidence>